<name>G0V8W3_NAUCA</name>
<dbReference type="eggNOG" id="ENOG502QVE1">
    <property type="taxonomic scope" value="Eukaryota"/>
</dbReference>
<feature type="compositionally biased region" description="Polar residues" evidence="1">
    <location>
        <begin position="639"/>
        <end position="655"/>
    </location>
</feature>
<dbReference type="EMBL" id="HE576752">
    <property type="protein sequence ID" value="CCC67912.1"/>
    <property type="molecule type" value="Genomic_DNA"/>
</dbReference>
<feature type="compositionally biased region" description="Basic and acidic residues" evidence="1">
    <location>
        <begin position="772"/>
        <end position="781"/>
    </location>
</feature>
<feature type="region of interest" description="Disordered" evidence="1">
    <location>
        <begin position="99"/>
        <end position="155"/>
    </location>
</feature>
<dbReference type="Proteomes" id="UP000001640">
    <property type="component" value="Chromosome 1"/>
</dbReference>
<dbReference type="AlphaFoldDB" id="G0V8W3"/>
<feature type="compositionally biased region" description="Low complexity" evidence="1">
    <location>
        <begin position="759"/>
        <end position="769"/>
    </location>
</feature>
<evidence type="ECO:0000256" key="1">
    <source>
        <dbReference type="SAM" id="MobiDB-lite"/>
    </source>
</evidence>
<keyword evidence="3" id="KW-1185">Reference proteome</keyword>
<feature type="compositionally biased region" description="Low complexity" evidence="1">
    <location>
        <begin position="711"/>
        <end position="731"/>
    </location>
</feature>
<feature type="compositionally biased region" description="Basic and acidic residues" evidence="1">
    <location>
        <begin position="682"/>
        <end position="693"/>
    </location>
</feature>
<protein>
    <submittedName>
        <fullName evidence="2">Uncharacterized protein</fullName>
    </submittedName>
</protein>
<proteinExistence type="predicted"/>
<dbReference type="STRING" id="1064592.G0V8W3"/>
<feature type="compositionally biased region" description="Polar residues" evidence="1">
    <location>
        <begin position="124"/>
        <end position="154"/>
    </location>
</feature>
<accession>G0V8W3</accession>
<feature type="region of interest" description="Disordered" evidence="1">
    <location>
        <begin position="679"/>
        <end position="736"/>
    </location>
</feature>
<gene>
    <name evidence="2" type="primary">NCAS0A13540</name>
    <name evidence="2" type="ordered locus">NCAS_0A13540</name>
</gene>
<feature type="region of interest" description="Disordered" evidence="1">
    <location>
        <begin position="759"/>
        <end position="787"/>
    </location>
</feature>
<feature type="compositionally biased region" description="Polar residues" evidence="1">
    <location>
        <begin position="694"/>
        <end position="710"/>
    </location>
</feature>
<reference key="2">
    <citation type="submission" date="2011-08" db="EMBL/GenBank/DDBJ databases">
        <title>Genome sequence of Naumovozyma castellii.</title>
        <authorList>
            <person name="Gordon J.L."/>
            <person name="Armisen D."/>
            <person name="Proux-Wera E."/>
            <person name="OhEigeartaigh S.S."/>
            <person name="Byrne K.P."/>
            <person name="Wolfe K.H."/>
        </authorList>
    </citation>
    <scope>NUCLEOTIDE SEQUENCE</scope>
    <source>
        <strain>Type strain:CBS 4309</strain>
    </source>
</reference>
<organism evidence="2 3">
    <name type="scientific">Naumovozyma castellii</name>
    <name type="common">Yeast</name>
    <name type="synonym">Saccharomyces castellii</name>
    <dbReference type="NCBI Taxonomy" id="27288"/>
    <lineage>
        <taxon>Eukaryota</taxon>
        <taxon>Fungi</taxon>
        <taxon>Dikarya</taxon>
        <taxon>Ascomycota</taxon>
        <taxon>Saccharomycotina</taxon>
        <taxon>Saccharomycetes</taxon>
        <taxon>Saccharomycetales</taxon>
        <taxon>Saccharomycetaceae</taxon>
        <taxon>Naumovozyma</taxon>
    </lineage>
</organism>
<reference evidence="2 3" key="1">
    <citation type="journal article" date="2011" name="Proc. Natl. Acad. Sci. U.S.A.">
        <title>Evolutionary erosion of yeast sex chromosomes by mating-type switching accidents.</title>
        <authorList>
            <person name="Gordon J.L."/>
            <person name="Armisen D."/>
            <person name="Proux-Wera E."/>
            <person name="Oheigeartaigh S.S."/>
            <person name="Byrne K.P."/>
            <person name="Wolfe K.H."/>
        </authorList>
    </citation>
    <scope>NUCLEOTIDE SEQUENCE [LARGE SCALE GENOMIC DNA]</scope>
    <source>
        <strain evidence="3">ATCC 76901 / BCRC 22586 / CBS 4309 / NBRC 1992 / NRRL Y-12630</strain>
    </source>
</reference>
<dbReference type="KEGG" id="ncs:NCAS_0A13540"/>
<evidence type="ECO:0000313" key="3">
    <source>
        <dbReference type="Proteomes" id="UP000001640"/>
    </source>
</evidence>
<dbReference type="RefSeq" id="XP_003674292.1">
    <property type="nucleotide sequence ID" value="XM_003674244.1"/>
</dbReference>
<dbReference type="InParanoid" id="G0V8W3"/>
<dbReference type="HOGENOM" id="CLU_006698_0_0_1"/>
<dbReference type="FunCoup" id="G0V8W3">
    <property type="interactions" value="201"/>
</dbReference>
<dbReference type="GeneID" id="96901390"/>
<feature type="region of interest" description="Disordered" evidence="1">
    <location>
        <begin position="639"/>
        <end position="667"/>
    </location>
</feature>
<dbReference type="Pfam" id="PF04001">
    <property type="entry name" value="Vhr1"/>
    <property type="match status" value="1"/>
</dbReference>
<dbReference type="InterPro" id="IPR007147">
    <property type="entry name" value="TF_Vhr"/>
</dbReference>
<dbReference type="OMA" id="FVMERFF"/>
<dbReference type="OrthoDB" id="4089008at2759"/>
<evidence type="ECO:0000313" key="2">
    <source>
        <dbReference type="EMBL" id="CCC67912.1"/>
    </source>
</evidence>
<sequence length="811" mass="91323">MTSKNDSEGNTNHTNSLSMGTTHRIRALLNFTDEVKWKQFSSRRLELIDKFKLSEFKASEQDYNIRQIAAILRTEFGYPVHYTHEFEKLVTAAVQSVRRNRKRSLRRASMASPSRGSGYKFKNVSGSFNDGNKQQSLPQESNSRRTSQLENQIPISPRSVMVQQNPLPSQTLFSPQQVAPATMIITNPTPTSSTVSNATEQNPQKLPLQSPYQQPIRWGPQYAPQVQNIQFQPIPQPQQPQPLPQYQPYLNTMIPQVPNIMPTNIVCAPHPLPKIEPKGQLEGSNLTGTLQKIDDTTREYIYEIVNNVVPLTEQAKNSHNDMPNLAQFSEINSPLQISKDHESTSDEIPFFLREKLLMQIQNSKTCSKLSLPNQKPPENLPNLQVLGNLALQISTSFVLERFFSDLSAVSMDYITSKILSEDNIKDLSNKLFSPAVTHNIFEINTKFLLFILLGSIVKDFGFDPTLYPLSEMLHHIIMKRYPLVTGNVDNSKSKEGNAAALSSSSSSQDHGLKAFIYTLPIKPQLANQNVNRKVTIKFKGQEHNFTFPLLTNSPPTINEILENCRNLFKIMSPNQALGIFHENSLLTDNYKLSQLLNVVTKDDLILEIKELHNLSSNVKNSHEDNNGNVYEPTLETMIPQPNVTNHKLPTLSLPRNSPPKTSPAFLIPSEHGHRLQNAMHSNETDNEQKKRTLSETNISSTSPLSFKTILNNSKETTSTNNETPTSSHSSPIVPRKNSLTPVEINLNRNSVSIPIIEYNNNTNTNNTNNEHSSTKLRDIESSPKIPNVHTDNKIFQDSKLPTPVPSFQPLL</sequence>